<feature type="compositionally biased region" description="Basic and acidic residues" evidence="1">
    <location>
        <begin position="246"/>
        <end position="259"/>
    </location>
</feature>
<dbReference type="Proteomes" id="UP000794436">
    <property type="component" value="Unassembled WGS sequence"/>
</dbReference>
<dbReference type="AlphaFoldDB" id="A0A8K1FMW8"/>
<feature type="compositionally biased region" description="Basic and acidic residues" evidence="1">
    <location>
        <begin position="299"/>
        <end position="308"/>
    </location>
</feature>
<organism evidence="4 5">
    <name type="scientific">Pythium oligandrum</name>
    <name type="common">Mycoparasitic fungus</name>
    <dbReference type="NCBI Taxonomy" id="41045"/>
    <lineage>
        <taxon>Eukaryota</taxon>
        <taxon>Sar</taxon>
        <taxon>Stramenopiles</taxon>
        <taxon>Oomycota</taxon>
        <taxon>Peronosporomycetes</taxon>
        <taxon>Pythiales</taxon>
        <taxon>Pythiaceae</taxon>
        <taxon>Pythium</taxon>
    </lineage>
</organism>
<evidence type="ECO:0000256" key="1">
    <source>
        <dbReference type="SAM" id="MobiDB-lite"/>
    </source>
</evidence>
<proteinExistence type="predicted"/>
<comment type="caution">
    <text evidence="4">The sequence shown here is derived from an EMBL/GenBank/DDBJ whole genome shotgun (WGS) entry which is preliminary data.</text>
</comment>
<feature type="region of interest" description="Disordered" evidence="1">
    <location>
        <begin position="229"/>
        <end position="308"/>
    </location>
</feature>
<protein>
    <submittedName>
        <fullName evidence="4">Uncharacterized protein</fullName>
    </submittedName>
</protein>
<feature type="transmembrane region" description="Helical" evidence="2">
    <location>
        <begin position="133"/>
        <end position="152"/>
    </location>
</feature>
<keyword evidence="2" id="KW-0472">Membrane</keyword>
<reference evidence="4" key="1">
    <citation type="submission" date="2019-03" db="EMBL/GenBank/DDBJ databases">
        <title>Long read genome sequence of the mycoparasitic Pythium oligandrum ATCC 38472 isolated from sugarbeet rhizosphere.</title>
        <authorList>
            <person name="Gaulin E."/>
        </authorList>
    </citation>
    <scope>NUCLEOTIDE SEQUENCE</scope>
    <source>
        <strain evidence="4">ATCC 38472_TT</strain>
    </source>
</reference>
<accession>A0A8K1FMW8</accession>
<feature type="compositionally biased region" description="Basic and acidic residues" evidence="1">
    <location>
        <begin position="229"/>
        <end position="238"/>
    </location>
</feature>
<evidence type="ECO:0000256" key="2">
    <source>
        <dbReference type="SAM" id="Phobius"/>
    </source>
</evidence>
<gene>
    <name evidence="4" type="ORF">Poli38472_006199</name>
</gene>
<sequence length="308" mass="34029">MAHQSLVLLVLCVALLLTGSHAQSFQLARCRKNNRVQDACDVRSICQRCVRTEDCVFDMTTQECGLANWATSSGSGSTNATVGSDYCDDNDSLCLRCGTAPQSCRGLNGCTCTNVCDMLMPMQLACQQRQQTSVLFIAVAGIVALLPCLLIVQRGCSRRAQPGMRTEWGLPWRRGRSQAARRRDTREPSGPTLQLDAWRTHRDQYKMEMENIELTSCYALVEGETHEDHDVVSKDSVRRSMSSLDEETKPKSVIDEETKPTITVEEGTKPTSVIGEETQEERADDEMKSSPATALPSDEAVRRTDAAV</sequence>
<keyword evidence="2" id="KW-1133">Transmembrane helix</keyword>
<evidence type="ECO:0000313" key="5">
    <source>
        <dbReference type="Proteomes" id="UP000794436"/>
    </source>
</evidence>
<keyword evidence="2" id="KW-0812">Transmembrane</keyword>
<feature type="chain" id="PRO_5035479775" evidence="3">
    <location>
        <begin position="23"/>
        <end position="308"/>
    </location>
</feature>
<dbReference type="EMBL" id="SPLM01000002">
    <property type="protein sequence ID" value="TMW68731.1"/>
    <property type="molecule type" value="Genomic_DNA"/>
</dbReference>
<feature type="signal peptide" evidence="3">
    <location>
        <begin position="1"/>
        <end position="22"/>
    </location>
</feature>
<evidence type="ECO:0000313" key="4">
    <source>
        <dbReference type="EMBL" id="TMW68731.1"/>
    </source>
</evidence>
<keyword evidence="5" id="KW-1185">Reference proteome</keyword>
<dbReference type="OrthoDB" id="10625999at2759"/>
<name>A0A8K1FMW8_PYTOL</name>
<keyword evidence="3" id="KW-0732">Signal</keyword>
<feature type="region of interest" description="Disordered" evidence="1">
    <location>
        <begin position="174"/>
        <end position="193"/>
    </location>
</feature>
<evidence type="ECO:0000256" key="3">
    <source>
        <dbReference type="SAM" id="SignalP"/>
    </source>
</evidence>